<evidence type="ECO:0000313" key="3">
    <source>
        <dbReference type="EMBL" id="AKS41540.1"/>
    </source>
</evidence>
<feature type="transmembrane region" description="Helical" evidence="2">
    <location>
        <begin position="6"/>
        <end position="27"/>
    </location>
</feature>
<dbReference type="RefSeq" id="WP_049725176.1">
    <property type="nucleotide sequence ID" value="NZ_CP012154.1"/>
</dbReference>
<feature type="transmembrane region" description="Helical" evidence="2">
    <location>
        <begin position="234"/>
        <end position="252"/>
    </location>
</feature>
<dbReference type="Proteomes" id="UP000066624">
    <property type="component" value="Chromosome"/>
</dbReference>
<feature type="transmembrane region" description="Helical" evidence="2">
    <location>
        <begin position="693"/>
        <end position="711"/>
    </location>
</feature>
<feature type="transmembrane region" description="Helical" evidence="2">
    <location>
        <begin position="332"/>
        <end position="353"/>
    </location>
</feature>
<dbReference type="PANTHER" id="PTHR38434">
    <property type="entry name" value="BLL2549 PROTEIN"/>
    <property type="match status" value="1"/>
</dbReference>
<dbReference type="PATRIC" id="fig|1579979.3.peg.1194"/>
<feature type="transmembrane region" description="Helical" evidence="2">
    <location>
        <begin position="660"/>
        <end position="681"/>
    </location>
</feature>
<dbReference type="EMBL" id="CP012154">
    <property type="protein sequence ID" value="AKS41540.1"/>
    <property type="molecule type" value="Genomic_DNA"/>
</dbReference>
<feature type="transmembrane region" description="Helical" evidence="2">
    <location>
        <begin position="409"/>
        <end position="426"/>
    </location>
</feature>
<feature type="compositionally biased region" description="Low complexity" evidence="1">
    <location>
        <begin position="83"/>
        <end position="116"/>
    </location>
</feature>
<feature type="transmembrane region" description="Helical" evidence="2">
    <location>
        <begin position="762"/>
        <end position="784"/>
    </location>
</feature>
<sequence>MESLIALFVLACLVTFIGGILGIVAFAKTGTLSREVQELKARVADLKRRLSAEQAGEEAPGNARPPSEDSPEVHRDLRPAAPPEVSVSEPVSVRSEASVQAPKADVPSDASASAPKASPPPHRPAANSTPALQLDPSPFFRALQRNWMAWLGGFCIALAGIFLAKYSIEQGLVGPGLRITMGILTGLALHGVAAWLRLSKGAHPALAAMAGGGSITLFATLLAALHLYQMFSPTLVFVLLALVALATMWLALSHGPLMAVIGMLGAYAVPALVSTGSGNMLAALIYAQIITVSVLLLARVVRMGWLWSGAVLGALGWWWLSLTSSQVDGLRGLYLALLAYQLMAICSGNWRLLQRHSDGVWSFGHGADQATGESAANQAIPVWERGLPMALLGIVLAQLVSILNSGWVAHWLAFLALPALLLFASLRQPRLLSLVWTLLLGSLACIVMLYTSFPSLDIGWRKAPLMQPDILLFSLANLGLLVMIAALWAYRLGQQRAWWASLLAMTPVMSFLCAYLTVSQFASQANWALLFAGLAAVQMAIAVMTTHRQRERWIGIWHFIAGHCGYALAVAVAFEAATLTLALAAQVLSLAWLIKRFDVTAIGWLLKLVVLLVVLRLTANPWLFDYPAIWHWPLWTYGGATLLCWLSSRQLVDHPKLRQWTEVASLHLFVLTVWAETRYLLHDGRVFFTEYSFTEATLYIGLAGALSLVYHQRARISHGLSRWYQGYSVLLLVFASLNYLGILLNLMNSESWALRAISAQPVFNMLTLSLGFPVLLGLLFARYYRGAKKPAALLVGVASFIFVSFQVRHLWQGTVSLQTSTSAGELYTYSAVWLLMAVAAMLWGGMRQWQNMYRGGLAVLSIVILKIFFIDLSDLDGLLRVASFMGLGLALVGISFLHQKLKPGARAGAG</sequence>
<gene>
    <name evidence="3" type="ORF">WM2015_1166</name>
</gene>
<keyword evidence="2" id="KW-0812">Transmembrane</keyword>
<feature type="transmembrane region" description="Helical" evidence="2">
    <location>
        <begin position="147"/>
        <end position="167"/>
    </location>
</feature>
<reference evidence="3 4" key="1">
    <citation type="submission" date="2015-07" db="EMBL/GenBank/DDBJ databases">
        <authorList>
            <person name="Noorani M."/>
        </authorList>
    </citation>
    <scope>NUCLEOTIDE SEQUENCE [LARGE SCALE GENOMIC DNA]</scope>
    <source>
        <strain evidence="3 4">KCTC 42284</strain>
    </source>
</reference>
<proteinExistence type="predicted"/>
<feature type="transmembrane region" description="Helical" evidence="2">
    <location>
        <begin position="470"/>
        <end position="490"/>
    </location>
</feature>
<evidence type="ECO:0000256" key="2">
    <source>
        <dbReference type="SAM" id="Phobius"/>
    </source>
</evidence>
<name>A0A0K0XV48_9GAMM</name>
<feature type="transmembrane region" description="Helical" evidence="2">
    <location>
        <begin position="280"/>
        <end position="297"/>
    </location>
</feature>
<organism evidence="3 4">
    <name type="scientific">Wenzhouxiangella marina</name>
    <dbReference type="NCBI Taxonomy" id="1579979"/>
    <lineage>
        <taxon>Bacteria</taxon>
        <taxon>Pseudomonadati</taxon>
        <taxon>Pseudomonadota</taxon>
        <taxon>Gammaproteobacteria</taxon>
        <taxon>Chromatiales</taxon>
        <taxon>Wenzhouxiangellaceae</taxon>
        <taxon>Wenzhouxiangella</taxon>
    </lineage>
</organism>
<dbReference type="InterPro" id="IPR014600">
    <property type="entry name" value="UCP035905_mem"/>
</dbReference>
<feature type="transmembrane region" description="Helical" evidence="2">
    <location>
        <begin position="629"/>
        <end position="648"/>
    </location>
</feature>
<feature type="transmembrane region" description="Helical" evidence="2">
    <location>
        <begin position="604"/>
        <end position="623"/>
    </location>
</feature>
<dbReference type="STRING" id="1579979.WM2015_1166"/>
<evidence type="ECO:0000313" key="4">
    <source>
        <dbReference type="Proteomes" id="UP000066624"/>
    </source>
</evidence>
<accession>A0A0K0XV48</accession>
<feature type="transmembrane region" description="Helical" evidence="2">
    <location>
        <begin position="524"/>
        <end position="544"/>
    </location>
</feature>
<feature type="transmembrane region" description="Helical" evidence="2">
    <location>
        <begin position="304"/>
        <end position="320"/>
    </location>
</feature>
<feature type="transmembrane region" description="Helical" evidence="2">
    <location>
        <begin position="826"/>
        <end position="843"/>
    </location>
</feature>
<feature type="transmembrane region" description="Helical" evidence="2">
    <location>
        <begin position="791"/>
        <end position="811"/>
    </location>
</feature>
<feature type="transmembrane region" description="Helical" evidence="2">
    <location>
        <begin position="878"/>
        <end position="897"/>
    </location>
</feature>
<feature type="transmembrane region" description="Helical" evidence="2">
    <location>
        <begin position="431"/>
        <end position="450"/>
    </location>
</feature>
<feature type="transmembrane region" description="Helical" evidence="2">
    <location>
        <begin position="855"/>
        <end position="872"/>
    </location>
</feature>
<dbReference type="AlphaFoldDB" id="A0A0K0XV48"/>
<dbReference type="PANTHER" id="PTHR38434:SF1">
    <property type="entry name" value="BLL2549 PROTEIN"/>
    <property type="match status" value="1"/>
</dbReference>
<keyword evidence="2" id="KW-1133">Transmembrane helix</keyword>
<dbReference type="OrthoDB" id="5422830at2"/>
<feature type="transmembrane region" description="Helical" evidence="2">
    <location>
        <begin position="179"/>
        <end position="198"/>
    </location>
</feature>
<dbReference type="PIRSF" id="PIRSF035905">
    <property type="entry name" value="UCP035905_mp"/>
    <property type="match status" value="1"/>
</dbReference>
<feature type="transmembrane region" description="Helical" evidence="2">
    <location>
        <begin position="497"/>
        <end position="518"/>
    </location>
</feature>
<keyword evidence="4" id="KW-1185">Reference proteome</keyword>
<feature type="transmembrane region" description="Helical" evidence="2">
    <location>
        <begin position="580"/>
        <end position="597"/>
    </location>
</feature>
<feature type="region of interest" description="Disordered" evidence="1">
    <location>
        <begin position="50"/>
        <end position="131"/>
    </location>
</feature>
<feature type="transmembrane region" description="Helical" evidence="2">
    <location>
        <begin position="257"/>
        <end position="274"/>
    </location>
</feature>
<evidence type="ECO:0000256" key="1">
    <source>
        <dbReference type="SAM" id="MobiDB-lite"/>
    </source>
</evidence>
<dbReference type="InterPro" id="IPR019286">
    <property type="entry name" value="DUF2339_TM"/>
</dbReference>
<protein>
    <submittedName>
        <fullName evidence="3">Membrane protein-like protein</fullName>
    </submittedName>
</protein>
<dbReference type="KEGG" id="wma:WM2015_1166"/>
<feature type="transmembrane region" description="Helical" evidence="2">
    <location>
        <begin position="205"/>
        <end position="228"/>
    </location>
</feature>
<feature type="transmembrane region" description="Helical" evidence="2">
    <location>
        <begin position="386"/>
        <end position="403"/>
    </location>
</feature>
<dbReference type="Pfam" id="PF10101">
    <property type="entry name" value="DUF2339"/>
    <property type="match status" value="1"/>
</dbReference>
<feature type="transmembrane region" description="Helical" evidence="2">
    <location>
        <begin position="723"/>
        <end position="742"/>
    </location>
</feature>
<keyword evidence="2" id="KW-0472">Membrane</keyword>
<feature type="transmembrane region" description="Helical" evidence="2">
    <location>
        <begin position="556"/>
        <end position="574"/>
    </location>
</feature>